<protein>
    <recommendedName>
        <fullName evidence="3">Late control protein</fullName>
    </recommendedName>
</protein>
<dbReference type="STRING" id="1714264.BTO30_14855"/>
<keyword evidence="2" id="KW-1185">Reference proteome</keyword>
<evidence type="ECO:0008006" key="3">
    <source>
        <dbReference type="Google" id="ProtNLM"/>
    </source>
</evidence>
<gene>
    <name evidence="1" type="ORF">BTO30_14855</name>
</gene>
<evidence type="ECO:0000313" key="1">
    <source>
        <dbReference type="EMBL" id="OLN21397.1"/>
    </source>
</evidence>
<dbReference type="SUPFAM" id="SSF69279">
    <property type="entry name" value="Phage tail proteins"/>
    <property type="match status" value="1"/>
</dbReference>
<reference evidence="1 2" key="1">
    <citation type="submission" date="2016-12" db="EMBL/GenBank/DDBJ databases">
        <title>Domibacillus antri genome sequencing.</title>
        <authorList>
            <person name="Verma A."/>
            <person name="Krishnamurthi S."/>
        </authorList>
    </citation>
    <scope>NUCLEOTIDE SEQUENCE [LARGE SCALE GENOMIC DNA]</scope>
    <source>
        <strain evidence="1 2">XD80</strain>
    </source>
</reference>
<dbReference type="Proteomes" id="UP000185568">
    <property type="component" value="Unassembled WGS sequence"/>
</dbReference>
<comment type="caution">
    <text evidence="1">The sequence shown here is derived from an EMBL/GenBank/DDBJ whole genome shotgun (WGS) entry which is preliminary data.</text>
</comment>
<accession>A0A1Q8Q253</accession>
<organism evidence="1 2">
    <name type="scientific">Domibacillus antri</name>
    <dbReference type="NCBI Taxonomy" id="1714264"/>
    <lineage>
        <taxon>Bacteria</taxon>
        <taxon>Bacillati</taxon>
        <taxon>Bacillota</taxon>
        <taxon>Bacilli</taxon>
        <taxon>Bacillales</taxon>
        <taxon>Bacillaceae</taxon>
        <taxon>Domibacillus</taxon>
    </lineage>
</organism>
<sequence>MLGRRTTLGLRYLNQTIDQYIHPFLKEWVITDNLSGEADSIDIFLENSRKLWQGAWRPEQGAVLVANINLLYWNGDVKIEKKPMGQFEIDEFEIDPTGFRMGAITLPPTSKLRERHHRAWEKTRLETIMEDIAKVNGLKLYYQTDDSPEIEREEQSGETDIEYLKKITEDAGLTLKISRNTIVVIDEAKLEKAVAQRTINAKDVNLKDFSLDESLSKQYRAAKVTYKNPKSKKTIRHTFVPPKAIRAGRTLVINEEVKNTAEAMRLTKKRLRAANKEACTGSFLFAGIRGYYAGMTVNVKGYGKFDGKYIVTKVRYSFSAENGTETYIEVRRCLEGY</sequence>
<dbReference type="OrthoDB" id="9815473at2"/>
<evidence type="ECO:0000313" key="2">
    <source>
        <dbReference type="Proteomes" id="UP000185568"/>
    </source>
</evidence>
<name>A0A1Q8Q253_9BACI</name>
<proteinExistence type="predicted"/>
<dbReference type="RefSeq" id="WP_075399493.1">
    <property type="nucleotide sequence ID" value="NZ_MSDU01000048.1"/>
</dbReference>
<dbReference type="AlphaFoldDB" id="A0A1Q8Q253"/>
<dbReference type="Pfam" id="PF05954">
    <property type="entry name" value="Phage_GPD"/>
    <property type="match status" value="1"/>
</dbReference>
<dbReference type="EMBL" id="MSDU01000048">
    <property type="protein sequence ID" value="OLN21397.1"/>
    <property type="molecule type" value="Genomic_DNA"/>
</dbReference>